<evidence type="ECO:0000313" key="2">
    <source>
        <dbReference type="Proteomes" id="UP001595939"/>
    </source>
</evidence>
<protein>
    <submittedName>
        <fullName evidence="1">Uncharacterized protein</fullName>
    </submittedName>
</protein>
<accession>A0ABV8YCM0</accession>
<dbReference type="Proteomes" id="UP001595939">
    <property type="component" value="Unassembled WGS sequence"/>
</dbReference>
<keyword evidence="2" id="KW-1185">Reference proteome</keyword>
<dbReference type="EMBL" id="JBHSEG010000008">
    <property type="protein sequence ID" value="MFC4455230.1"/>
    <property type="molecule type" value="Genomic_DNA"/>
</dbReference>
<sequence>MPWCTEVYTPDGEDLISELGEWETATAGRAACFNYANTTLNWQQLEDGEWWAKGPEWWFRVYAGEDVG</sequence>
<reference evidence="2" key="1">
    <citation type="journal article" date="2019" name="Int. J. Syst. Evol. Microbiol.">
        <title>The Global Catalogue of Microorganisms (GCM) 10K type strain sequencing project: providing services to taxonomists for standard genome sequencing and annotation.</title>
        <authorList>
            <consortium name="The Broad Institute Genomics Platform"/>
            <consortium name="The Broad Institute Genome Sequencing Center for Infectious Disease"/>
            <person name="Wu L."/>
            <person name="Ma J."/>
        </authorList>
    </citation>
    <scope>NUCLEOTIDE SEQUENCE [LARGE SCALE GENOMIC DNA]</scope>
    <source>
        <strain evidence="2">CCUG 39970</strain>
    </source>
</reference>
<gene>
    <name evidence="1" type="ORF">ACFO0P_15740</name>
</gene>
<evidence type="ECO:0000313" key="1">
    <source>
        <dbReference type="EMBL" id="MFC4455230.1"/>
    </source>
</evidence>
<organism evidence="1 2">
    <name type="scientific">Deinococcus sonorensis</name>
    <dbReference type="NCBI Taxonomy" id="309891"/>
    <lineage>
        <taxon>Bacteria</taxon>
        <taxon>Thermotogati</taxon>
        <taxon>Deinococcota</taxon>
        <taxon>Deinococci</taxon>
        <taxon>Deinococcales</taxon>
        <taxon>Deinococcaceae</taxon>
        <taxon>Deinococcus</taxon>
    </lineage>
</organism>
<comment type="caution">
    <text evidence="1">The sequence shown here is derived from an EMBL/GenBank/DDBJ whole genome shotgun (WGS) entry which is preliminary data.</text>
</comment>
<proteinExistence type="predicted"/>
<name>A0ABV8YCM0_9DEIO</name>
<dbReference type="RefSeq" id="WP_380129947.1">
    <property type="nucleotide sequence ID" value="NZ_JBHSEG010000008.1"/>
</dbReference>